<dbReference type="PROSITE" id="PS01164">
    <property type="entry name" value="COPPER_AMINE_OXID_1"/>
    <property type="match status" value="1"/>
</dbReference>
<dbReference type="SUPFAM" id="SSF54416">
    <property type="entry name" value="Amine oxidase N-terminal region"/>
    <property type="match status" value="2"/>
</dbReference>
<evidence type="ECO:0000256" key="8">
    <source>
        <dbReference type="ARBA" id="ARBA00023002"/>
    </source>
</evidence>
<evidence type="ECO:0000259" key="17">
    <source>
        <dbReference type="Pfam" id="PF21994"/>
    </source>
</evidence>
<gene>
    <name evidence="18" type="ORF">HNR15_002981</name>
</gene>
<sequence>MTDAATTSTAHPLDPLSAEEFRATTAILRRDKGFGPGWRVASIELREPSKGLVRGFEPGQDIAREARVVLWDRADGAAYKGVVSITEDRVLSWEAVPGHQPNATTDEWHDCDHAMREHPAVATALASRGVTDMSLVLIDLWTYGGFLVPEQYRGRRVGWCDVWVRDAPTSNPYAHPVSGLKLIVDMNTMELLEIEDTGAPASLPNGFAPVDGEYAPEHIAGYAARTDRTLLEITQPDGVSFQLRGNELRWQRWRLRLGFNYREGLVLHRVGYEDGVDEGGRPRVRSIADRLSFAEMVVPYRDPTPNHVRRTAYDIGEWGLGFMTRSLELGCDCLGEIVYVDATLHDTAGEPREIPHAICLHEEDAAVLWKHVDERAGAQVRRMRRLVVSFHVTVANYEYLVYWRFYEDGNIECEVRATGIMVTTPYDGDTPPPYGTVVDHQTYAPIHQHFIVARLDLAIDADGDPDTAGNTVVMSETRRLPTDSGNPYGLALTQANVPLRTESEGRQDYEWSTQRSWKVTNPGRTNKVDGPVAYKLVPGAAVPPMFDPDSPVLARARVLEHAVWVTPYDAEERWPCGEFVNQSTVDEGLPAWTSADRSIEDTDVVLWYTFGIHHVPRMEEWPVMPADTVSFWLKPAGFFDRNPALDVAPTPGKACH</sequence>
<evidence type="ECO:0000256" key="6">
    <source>
        <dbReference type="ARBA" id="ARBA00022723"/>
    </source>
</evidence>
<name>A0A853DGV1_9MICO</name>
<dbReference type="InterPro" id="IPR015798">
    <property type="entry name" value="Cu_amine_oxidase_C"/>
</dbReference>
<accession>A0A853DGV1</accession>
<evidence type="ECO:0000256" key="14">
    <source>
        <dbReference type="RuleBase" id="RU000672"/>
    </source>
</evidence>
<evidence type="ECO:0000259" key="16">
    <source>
        <dbReference type="Pfam" id="PF02728"/>
    </source>
</evidence>
<evidence type="ECO:0000256" key="5">
    <source>
        <dbReference type="ARBA" id="ARBA00011738"/>
    </source>
</evidence>
<dbReference type="Gene3D" id="3.10.450.40">
    <property type="match status" value="2"/>
</dbReference>
<evidence type="ECO:0000313" key="18">
    <source>
        <dbReference type="EMBL" id="NYJ76018.1"/>
    </source>
</evidence>
<dbReference type="Proteomes" id="UP000571817">
    <property type="component" value="Unassembled WGS sequence"/>
</dbReference>
<dbReference type="EC" id="1.4.3.-" evidence="14"/>
<evidence type="ECO:0000256" key="13">
    <source>
        <dbReference type="PIRSR" id="PIRSR600269-51"/>
    </source>
</evidence>
<comment type="similarity">
    <text evidence="4 14">Belongs to the copper/topaquinone oxidase family.</text>
</comment>
<dbReference type="PROSITE" id="PS01165">
    <property type="entry name" value="COPPER_AMINE_OXID_2"/>
    <property type="match status" value="1"/>
</dbReference>
<dbReference type="GO" id="GO:0005507">
    <property type="term" value="F:copper ion binding"/>
    <property type="evidence" value="ECO:0007669"/>
    <property type="project" value="InterPro"/>
</dbReference>
<dbReference type="SUPFAM" id="SSF49998">
    <property type="entry name" value="Amine oxidase catalytic domain"/>
    <property type="match status" value="1"/>
</dbReference>
<dbReference type="InterPro" id="IPR049947">
    <property type="entry name" value="Cu_Am_Ox_Cu-bd"/>
</dbReference>
<dbReference type="InterPro" id="IPR054157">
    <property type="entry name" value="AGAO-like_N2"/>
</dbReference>
<evidence type="ECO:0000256" key="11">
    <source>
        <dbReference type="ARBA" id="ARBA00048032"/>
    </source>
</evidence>
<keyword evidence="9 14" id="KW-0186">Copper</keyword>
<dbReference type="PANTHER" id="PTHR10638:SF86">
    <property type="entry name" value="COPPER AMINE OXIDASE 1-RELATED"/>
    <property type="match status" value="1"/>
</dbReference>
<evidence type="ECO:0000256" key="4">
    <source>
        <dbReference type="ARBA" id="ARBA00007983"/>
    </source>
</evidence>
<evidence type="ECO:0000256" key="9">
    <source>
        <dbReference type="ARBA" id="ARBA00023008"/>
    </source>
</evidence>
<dbReference type="InterPro" id="IPR000269">
    <property type="entry name" value="Cu_amine_oxidase"/>
</dbReference>
<dbReference type="GO" id="GO:0048038">
    <property type="term" value="F:quinone binding"/>
    <property type="evidence" value="ECO:0007669"/>
    <property type="project" value="InterPro"/>
</dbReference>
<dbReference type="RefSeq" id="WP_343048556.1">
    <property type="nucleotide sequence ID" value="NZ_JACCFW010000001.1"/>
</dbReference>
<feature type="domain" description="AGAO-like N2" evidence="17">
    <location>
        <begin position="18"/>
        <end position="92"/>
    </location>
</feature>
<dbReference type="InterPro" id="IPR015802">
    <property type="entry name" value="Cu_amine_oxidase_N3"/>
</dbReference>
<evidence type="ECO:0000256" key="1">
    <source>
        <dbReference type="ARBA" id="ARBA00001935"/>
    </source>
</evidence>
<evidence type="ECO:0000259" key="15">
    <source>
        <dbReference type="Pfam" id="PF01179"/>
    </source>
</evidence>
<dbReference type="InterPro" id="IPR049948">
    <property type="entry name" value="Cu_Am_ox_TPQ-bd"/>
</dbReference>
<dbReference type="Gene3D" id="2.70.98.20">
    <property type="entry name" value="Copper amine oxidase, catalytic domain"/>
    <property type="match status" value="1"/>
</dbReference>
<comment type="subunit">
    <text evidence="5">Homodimer.</text>
</comment>
<comment type="cofactor">
    <cofactor evidence="14">
        <name>Cu cation</name>
        <dbReference type="ChEBI" id="CHEBI:23378"/>
    </cofactor>
    <text evidence="14">Contains 1 topaquinone per subunit.</text>
</comment>
<evidence type="ECO:0000256" key="2">
    <source>
        <dbReference type="ARBA" id="ARBA00001936"/>
    </source>
</evidence>
<keyword evidence="8 14" id="KW-0560">Oxidoreductase</keyword>
<dbReference type="Pfam" id="PF21994">
    <property type="entry name" value="AGAO-like_N2"/>
    <property type="match status" value="1"/>
</dbReference>
<dbReference type="PANTHER" id="PTHR10638">
    <property type="entry name" value="COPPER AMINE OXIDASE"/>
    <property type="match status" value="1"/>
</dbReference>
<evidence type="ECO:0000256" key="10">
    <source>
        <dbReference type="ARBA" id="ARBA00023211"/>
    </source>
</evidence>
<dbReference type="Pfam" id="PF01179">
    <property type="entry name" value="Cu_amine_oxid"/>
    <property type="match status" value="1"/>
</dbReference>
<comment type="catalytic activity">
    <reaction evidence="11">
        <text>a primary methyl amine + O2 + H2O = an aldehyde + H2O2 + NH4(+)</text>
        <dbReference type="Rhea" id="RHEA:16153"/>
        <dbReference type="ChEBI" id="CHEBI:15377"/>
        <dbReference type="ChEBI" id="CHEBI:15379"/>
        <dbReference type="ChEBI" id="CHEBI:16240"/>
        <dbReference type="ChEBI" id="CHEBI:17478"/>
        <dbReference type="ChEBI" id="CHEBI:28938"/>
        <dbReference type="ChEBI" id="CHEBI:228804"/>
        <dbReference type="EC" id="1.4.3.21"/>
    </reaction>
</comment>
<feature type="active site" description="Proton acceptor" evidence="12">
    <location>
        <position position="314"/>
    </location>
</feature>
<evidence type="ECO:0000256" key="12">
    <source>
        <dbReference type="PIRSR" id="PIRSR600269-50"/>
    </source>
</evidence>
<evidence type="ECO:0000313" key="19">
    <source>
        <dbReference type="Proteomes" id="UP000571817"/>
    </source>
</evidence>
<comment type="cofactor">
    <cofactor evidence="3">
        <name>Zn(2+)</name>
        <dbReference type="ChEBI" id="CHEBI:29105"/>
    </cofactor>
</comment>
<evidence type="ECO:0000256" key="7">
    <source>
        <dbReference type="ARBA" id="ARBA00022772"/>
    </source>
</evidence>
<dbReference type="EMBL" id="JACCFW010000001">
    <property type="protein sequence ID" value="NYJ76018.1"/>
    <property type="molecule type" value="Genomic_DNA"/>
</dbReference>
<protein>
    <recommendedName>
        <fullName evidence="14">Amine oxidase</fullName>
        <ecNumber evidence="14">1.4.3.-</ecNumber>
    </recommendedName>
</protein>
<keyword evidence="10" id="KW-0464">Manganese</keyword>
<organism evidence="18 19">
    <name type="scientific">Allobranchiibius huperziae</name>
    <dbReference type="NCBI Taxonomy" id="1874116"/>
    <lineage>
        <taxon>Bacteria</taxon>
        <taxon>Bacillati</taxon>
        <taxon>Actinomycetota</taxon>
        <taxon>Actinomycetes</taxon>
        <taxon>Micrococcales</taxon>
        <taxon>Dermacoccaceae</taxon>
        <taxon>Allobranchiibius</taxon>
    </lineage>
</organism>
<feature type="domain" description="Copper amine oxidase N3-terminal" evidence="16">
    <location>
        <begin position="103"/>
        <end position="198"/>
    </location>
</feature>
<keyword evidence="6 14" id="KW-0479">Metal-binding</keyword>
<keyword evidence="7 12" id="KW-0801">TPQ</keyword>
<dbReference type="AlphaFoldDB" id="A0A853DGV1"/>
<dbReference type="InterPro" id="IPR016182">
    <property type="entry name" value="Cu_amine_oxidase_N-reg"/>
</dbReference>
<comment type="cofactor">
    <cofactor evidence="2">
        <name>Mn(2+)</name>
        <dbReference type="ChEBI" id="CHEBI:29035"/>
    </cofactor>
</comment>
<dbReference type="GO" id="GO:0008131">
    <property type="term" value="F:primary methylamine oxidase activity"/>
    <property type="evidence" value="ECO:0007669"/>
    <property type="project" value="UniProtKB-EC"/>
</dbReference>
<dbReference type="NCBIfam" id="NF008559">
    <property type="entry name" value="PRK11504.1"/>
    <property type="match status" value="1"/>
</dbReference>
<keyword evidence="19" id="KW-1185">Reference proteome</keyword>
<feature type="domain" description="Copper amine oxidase catalytic" evidence="15">
    <location>
        <begin position="231"/>
        <end position="645"/>
    </location>
</feature>
<feature type="modified residue" description="2',4',5'-topaquinone" evidence="13">
    <location>
        <position position="397"/>
    </location>
</feature>
<comment type="cofactor">
    <cofactor evidence="1">
        <name>Cu cation</name>
        <dbReference type="ChEBI" id="CHEBI:23378"/>
    </cofactor>
</comment>
<dbReference type="InterPro" id="IPR036460">
    <property type="entry name" value="Cu_amine_oxidase_C_sf"/>
</dbReference>
<proteinExistence type="inferred from homology"/>
<evidence type="ECO:0000256" key="3">
    <source>
        <dbReference type="ARBA" id="ARBA00001947"/>
    </source>
</evidence>
<dbReference type="GO" id="GO:0009308">
    <property type="term" value="P:amine metabolic process"/>
    <property type="evidence" value="ECO:0007669"/>
    <property type="project" value="UniProtKB-UniRule"/>
</dbReference>
<feature type="active site" description="Schiff-base intermediate with substrate; via topaquinone" evidence="12">
    <location>
        <position position="397"/>
    </location>
</feature>
<dbReference type="Pfam" id="PF02728">
    <property type="entry name" value="Cu_amine_oxidN3"/>
    <property type="match status" value="1"/>
</dbReference>
<comment type="PTM">
    <text evidence="13 14">Topaquinone (TPQ) is generated by copper-dependent autoxidation of a specific tyrosyl residue.</text>
</comment>
<reference evidence="18 19" key="1">
    <citation type="submission" date="2020-07" db="EMBL/GenBank/DDBJ databases">
        <title>Sequencing the genomes of 1000 actinobacteria strains.</title>
        <authorList>
            <person name="Klenk H.-P."/>
        </authorList>
    </citation>
    <scope>NUCLEOTIDE SEQUENCE [LARGE SCALE GENOMIC DNA]</scope>
    <source>
        <strain evidence="18 19">DSM 29531</strain>
    </source>
</reference>
<comment type="caution">
    <text evidence="18">The sequence shown here is derived from an EMBL/GenBank/DDBJ whole genome shotgun (WGS) entry which is preliminary data.</text>
</comment>